<dbReference type="EMBL" id="LR796472">
    <property type="protein sequence ID" value="CAB4146764.1"/>
    <property type="molecule type" value="Genomic_DNA"/>
</dbReference>
<accession>A0A6J5MJA7</accession>
<gene>
    <name evidence="4" type="ORF">UFOVP496_14</name>
</gene>
<keyword evidence="1" id="KW-0175">Coiled coil</keyword>
<dbReference type="GO" id="GO:0005509">
    <property type="term" value="F:calcium ion binding"/>
    <property type="evidence" value="ECO:0007669"/>
    <property type="project" value="InterPro"/>
</dbReference>
<reference evidence="4" key="1">
    <citation type="submission" date="2020-04" db="EMBL/GenBank/DDBJ databases">
        <authorList>
            <person name="Chiriac C."/>
            <person name="Salcher M."/>
            <person name="Ghai R."/>
            <person name="Kavagutti S V."/>
        </authorList>
    </citation>
    <scope>NUCLEOTIDE SEQUENCE</scope>
</reference>
<dbReference type="Pfam" id="PF23802">
    <property type="entry name" value="DUF7178"/>
    <property type="match status" value="1"/>
</dbReference>
<dbReference type="InterPro" id="IPR002048">
    <property type="entry name" value="EF_hand_dom"/>
</dbReference>
<dbReference type="PROSITE" id="PS50222">
    <property type="entry name" value="EF_HAND_2"/>
    <property type="match status" value="1"/>
</dbReference>
<sequence length="3482" mass="384737">MTPIAFQTDLDAQNRTIGSDVNRNGMPVVTDAVVPTRVDPLATTVKIMRGKDKLEPAPPTPPEQPIAIAPPQKVGVPSATDTIKEMLDSRRNAIYHAAMRSSGGNPDADAKTLQAARDSGTSYDFVLQNMEQTQRRLFGREVAKLDLPKNAPVLAEKLATDPDFARVANDDLANLKEQEGWWSWFAHQFTGIPTAFMHGFAGYEHAESGAMQVFGPSPLHPTMWSMADPQTFENRNAQLNAQELTFDPEREVGVLPVFNMLGQTAYQFARAVPAAGGGAIVGGLTGGLVGVSPLPWMKAATPITTLVGAQLGAKAGLSAALIDDQVRQAAGMMYNRMIDEGVDPNVARWKAASWGLALGGIQVGLMKVLYPKIATSILETEASKAAADKLLAKKLAAAIADPSMKGVVKRISAQTAQTTAKILGSVGGAVIMFEAANEDGRRASNLPMRSASPEGRAELIDIAVNNFKFMATGAVGLHVLMPSAHNPIMELGRERSRIRAAEKQAEGFETLSILQKASKLAVRSPEDAQSLMEGTLTGTPIEDILISKEGIQRAMATLEIPMAKLDEVIPGALAQFNDVASGTAESGGYIKVKTADFKARIEKTPLGSLLLGDVTWSAEIGTMRESAARSAFLKTFISEINENVEKFADEVNEAINKDDANRESAEKVANVIEAQLIGEGRTAEQARTESRFLGAIAFAGAARESEGKSTRMTPEEFHRKYPIHIAERESEKPSEPAREVAAPTETAAQVKPVVPTTVDPTSRPRTVAEMLVENRRAEEAQANEPVGQMSRQGNDAVVEAIANLREANETHKGFAKDEGSTAKTASMHEMMSDQIAAVEREVKAGDAVGLEIEIAILQEMLRAGNIREARNAVKQPGIAKQLATTAQRLIDTARDELDRIIESTPKTGEEDTLNQPLTTMVPSTKNVVLDPTIVRNPSFEEAVKPDEKTRVALEKNVLLFDTKEFTSTKSDGTVVTERAYNSIKVEGNTAQERAENIIQQMVRNLLEIHDRIPEATRKRSKLWYMGANRLSRVFAKRYGLTDRQSAAGLAVLSPQADWRMNISYWERILDISRHRQQYVWDAKMTSWADGYIESKTEEWELERLALEKSRDNANKSVLVAGKAIEGKQKKYESVLAEVDAREQLRLAELQIFEDQAAEVKAARERRDITEKAAKEQRQEIAEKKSKAREAVDKARDKDKNKAIKARQELRSAETEKRQAEREAIKRQAKVDEGNPNLLVQDFIRGMSLANVESDYARAWWIRAYDEAHNPRAFRDVTPEGDFLDFVKTDKGNNYPIGWKSFDGIAKAVSIIRDGSIENIHDQLGNEHKVRSFYNNIYAPNSLLPFLTSDTHQVAADLMEPLGSSAIEVSHNFGTGKGVGVVGPQGLKGTYWMHAEAVVRAARERGLIPREMQSITWEAIRGLFKDTFKQDEKNLESVRDLWDRYRNGEATYEETFESIVKLAAGFTEPSWVGIGSDRFLPAERGHSSYENDLAHSGVTLDESALTGEERPRNIGDVAADVSQGESGVLEQSAPVSPEFFSALKRSVDAVDAKELTGAQWKDRIATLVNKGEVKEEEIYWTGFYDFLDMQREGKITKEELAAFLQNNGVKVEEIRLANITSDQMGIDDRAMSMFGRRYDDLTVVQMAEVRDVQEKSGVKSPPQYEVLTLPNGTNYREVLLTLPAFSPPVKPVTAETLAARTEIFERYEPALKEINEKIQANVRHSNDMTAREMDAHLVEHHNLKIERHRLESARDQEARQFPIPEPSKPLQWIIPHFGSHGRNNNVLASVRLNDRVSQQGERVLHDEENQSDYAAKGRKWGFEAKERMEKLSGNMLERELLRRESELRQRSIASSFAAYRALDAIDNMGFDDGNRSAPLNLLQEESNWTFENGGLDLRGLTEDQVSDLRQHVANLQEQRNLYRAQDKNESLVRRAPFVTSTDGWVNLSIKHMLMEAVKGDYKYLSFITGDQSVDRYKEGLVEETSKVQIRKNEDGTYNFYASLIDESKSDKSESHVSADRIQELFGEQGAKKLVGAADAEPSKAVILEENIPIGGAGMRKFYDSMLIDAVNKISKKLGGGKVELLTMSDGTVQPALEITDAMRAKINEAGGMPLFQAASKKPARASFNPKTFEVKLGHHSDMTSWVHESSHYLFETYHRMILDGSAPKWVADDFQTLLTFFGVKDNAEWNTLSFEARRKHYEKFSYNFEIYMAEGKAPTIALQPLFDRFKSWIIQVYTDVVKHQNTLYKEQFGEELPPLTDEVRRVMDRMLATEEQIRSTAEARDMKAMFQTQEEAGVSDAAWAEYQTVLGASHRDAVNELTARSMRDFQWVGNMKSKFLKELAKKNAATRRAVRDEVEEQVRAEPIFRAIDFLKYGMTTSENGERVSAENVGKLNLADAKAVLGDEAAKLGYGKYGMIAKDGMPADLVAELFGFKSGDELLRALAAAKKVGDEIDARTDERMMKEFGDLNDPERMEQAANAALHNDARARAVATELNFITKALTPVKEMVAAAREAAVDHINNRKIKDVKAHEFAVAEAKAARAARSTADSKVNPEAIGKSAGTRAYNKAIANGVDEAAAVKLGEDAATTAAANAQERINLHKKQYGDVDPMESARRAKQHQLFNNQLAAVAGEVQEEVRDTVRGFSKFFKADSKIGKSRDIEMVMAARSILSAFGFGRSDKAPIEYVKQIEAFNPELFAALEPIIARASRGAQDYREMTVAEFRALSDGVTALWNDARRDKQIMVGEKKVALAQVVGELVDRTNELGVPTEMAGDKSAPTRRQRMMRTLNGVKNMMRRVEHWCDAMDGLDNTGGPFTKYIFRPIVDAMDAYRADRTKYLKRYAELCATIELPKGRIAAPELDYTFGVGNGGVGKSELLGALLHMGNDGNMRKLLIGRKWGELDAEGNLDASRMMKFINRMVTEGKLVKADFDFVQSVWDLNEELKPMAQKSHRDLYGFYFKEVEATPLNTPFGTYRGGYVPAKPDPFMVKDAQRNAKMDALEGNFNQVMPSTGLGFTKSRVEYNRPLALDLRMIGKHIDDVIRFAHVQPAIKDVLKVIGNEEFSSALSKIDPTAIETMLVPFLGRAARHTAVEQGRFKAVDDFWIAVRGRTSLMFMSLNLRQLGDVGGISVALTKVKSGQLAAAMKQYLDSPHAVATMIAEASPMMDERLTNQNNDTRARIDDLIGNQSGLGKAQALARKHGMFLNTVLHNQLDIVTWLGAYNQAIAEIAASAGDKEAQREAVSRADAAVRLTQGAMNPEDVAAYEQGTPFYRTITQFTTYLNTLANLNADEYGKIVRELGIRKGAGKLVQAHILAYAVPMIIFGVWTDLISGGWDDDDESWAAHALSVLFGSYFSGGIGMLPFGSQVQGIAEATIAKSIGGSVIRNKEHINVSPSINALEGGVVGAADSAYRAVSGKEITGKNIKDALTLVSLFTGIPLNPIGKTVGYAVDVNNNKIQPTGTADYIRGLITGSASPESKK</sequence>
<feature type="compositionally biased region" description="Basic and acidic residues" evidence="2">
    <location>
        <begin position="728"/>
        <end position="738"/>
    </location>
</feature>
<feature type="coiled-coil region" evidence="1">
    <location>
        <begin position="1897"/>
        <end position="1924"/>
    </location>
</feature>
<name>A0A6J5MJA7_9CAUD</name>
<dbReference type="InterPro" id="IPR040738">
    <property type="entry name" value="LPD22"/>
</dbReference>
<evidence type="ECO:0000256" key="2">
    <source>
        <dbReference type="SAM" id="MobiDB-lite"/>
    </source>
</evidence>
<protein>
    <recommendedName>
        <fullName evidence="3">EF-hand domain-containing protein</fullName>
    </recommendedName>
</protein>
<evidence type="ECO:0000313" key="4">
    <source>
        <dbReference type="EMBL" id="CAB4146764.1"/>
    </source>
</evidence>
<dbReference type="Pfam" id="PF18834">
    <property type="entry name" value="LPD22"/>
    <property type="match status" value="1"/>
</dbReference>
<evidence type="ECO:0000256" key="1">
    <source>
        <dbReference type="SAM" id="Coils"/>
    </source>
</evidence>
<organism evidence="4">
    <name type="scientific">uncultured Caudovirales phage</name>
    <dbReference type="NCBI Taxonomy" id="2100421"/>
    <lineage>
        <taxon>Viruses</taxon>
        <taxon>Duplodnaviria</taxon>
        <taxon>Heunggongvirae</taxon>
        <taxon>Uroviricota</taxon>
        <taxon>Caudoviricetes</taxon>
        <taxon>Peduoviridae</taxon>
        <taxon>Maltschvirus</taxon>
        <taxon>Maltschvirus maltsch</taxon>
    </lineage>
</organism>
<dbReference type="InterPro" id="IPR055602">
    <property type="entry name" value="DUF7178"/>
</dbReference>
<evidence type="ECO:0000259" key="3">
    <source>
        <dbReference type="PROSITE" id="PS50222"/>
    </source>
</evidence>
<proteinExistence type="predicted"/>
<feature type="domain" description="EF-hand" evidence="3">
    <location>
        <begin position="1574"/>
        <end position="1609"/>
    </location>
</feature>
<feature type="region of interest" description="Disordered" evidence="2">
    <location>
        <begin position="728"/>
        <end position="747"/>
    </location>
</feature>
<feature type="region of interest" description="Disordered" evidence="2">
    <location>
        <begin position="1172"/>
        <end position="1228"/>
    </location>
</feature>